<keyword evidence="6" id="KW-0411">Iron-sulfur</keyword>
<name>A0A7V3KMR4_UNCW3</name>
<keyword evidence="4" id="KW-0479">Metal-binding</keyword>
<reference evidence="8" key="1">
    <citation type="journal article" date="2020" name="mSystems">
        <title>Genome- and Community-Level Interaction Insights into Carbon Utilization and Element Cycling Functions of Hydrothermarchaeota in Hydrothermal Sediment.</title>
        <authorList>
            <person name="Zhou Z."/>
            <person name="Liu Y."/>
            <person name="Xu W."/>
            <person name="Pan J."/>
            <person name="Luo Z.H."/>
            <person name="Li M."/>
        </authorList>
    </citation>
    <scope>NUCLEOTIDE SEQUENCE [LARGE SCALE GENOMIC DNA]</scope>
    <source>
        <strain evidence="8">SpSt-754</strain>
    </source>
</reference>
<dbReference type="Gene3D" id="3.40.50.280">
    <property type="entry name" value="Cobalamin-binding domain"/>
    <property type="match status" value="1"/>
</dbReference>
<dbReference type="InterPro" id="IPR023404">
    <property type="entry name" value="rSAM_horseshoe"/>
</dbReference>
<evidence type="ECO:0000256" key="2">
    <source>
        <dbReference type="ARBA" id="ARBA00022485"/>
    </source>
</evidence>
<dbReference type="InterPro" id="IPR058240">
    <property type="entry name" value="rSAM_sf"/>
</dbReference>
<evidence type="ECO:0000256" key="3">
    <source>
        <dbReference type="ARBA" id="ARBA00022691"/>
    </source>
</evidence>
<dbReference type="PROSITE" id="PS01305">
    <property type="entry name" value="MOAA_NIFB_PQQE"/>
    <property type="match status" value="1"/>
</dbReference>
<dbReference type="InterPro" id="IPR006638">
    <property type="entry name" value="Elp3/MiaA/NifB-like_rSAM"/>
</dbReference>
<keyword evidence="3" id="KW-0949">S-adenosyl-L-methionine</keyword>
<protein>
    <submittedName>
        <fullName evidence="8">Radical SAM protein</fullName>
    </submittedName>
</protein>
<evidence type="ECO:0000256" key="6">
    <source>
        <dbReference type="ARBA" id="ARBA00023014"/>
    </source>
</evidence>
<evidence type="ECO:0000256" key="4">
    <source>
        <dbReference type="ARBA" id="ARBA00022723"/>
    </source>
</evidence>
<dbReference type="SFLD" id="SFLDS00029">
    <property type="entry name" value="Radical_SAM"/>
    <property type="match status" value="1"/>
</dbReference>
<dbReference type="GO" id="GO:0051539">
    <property type="term" value="F:4 iron, 4 sulfur cluster binding"/>
    <property type="evidence" value="ECO:0007669"/>
    <property type="project" value="UniProtKB-KW"/>
</dbReference>
<evidence type="ECO:0000259" key="7">
    <source>
        <dbReference type="PROSITE" id="PS51918"/>
    </source>
</evidence>
<evidence type="ECO:0000313" key="8">
    <source>
        <dbReference type="EMBL" id="HGB35490.1"/>
    </source>
</evidence>
<dbReference type="PANTHER" id="PTHR43409:SF15">
    <property type="entry name" value="PUTATIVE-RELATED"/>
    <property type="match status" value="1"/>
</dbReference>
<gene>
    <name evidence="8" type="ORF">ENV38_01105</name>
</gene>
<comment type="caution">
    <text evidence="8">The sequence shown here is derived from an EMBL/GenBank/DDBJ whole genome shotgun (WGS) entry which is preliminary data.</text>
</comment>
<keyword evidence="5" id="KW-0408">Iron</keyword>
<feature type="domain" description="Radical SAM core" evidence="7">
    <location>
        <begin position="186"/>
        <end position="413"/>
    </location>
</feature>
<dbReference type="PANTHER" id="PTHR43409">
    <property type="entry name" value="ANAEROBIC MAGNESIUM-PROTOPORPHYRIN IX MONOMETHYL ESTER CYCLASE-RELATED"/>
    <property type="match status" value="1"/>
</dbReference>
<dbReference type="GO" id="GO:0003824">
    <property type="term" value="F:catalytic activity"/>
    <property type="evidence" value="ECO:0007669"/>
    <property type="project" value="InterPro"/>
</dbReference>
<dbReference type="PROSITE" id="PS51918">
    <property type="entry name" value="RADICAL_SAM"/>
    <property type="match status" value="1"/>
</dbReference>
<dbReference type="InterPro" id="IPR000385">
    <property type="entry name" value="MoaA_NifB_PqqE_Fe-S-bd_CS"/>
</dbReference>
<sequence length="434" mass="50613">MRILLVNPPVYDFALHDYWLKPYGLLRIASALKREGIEFDFFDFLDRGHPFYRNLDLKTDEYGRGKFYFEEVNKPDVISFVPRKFKRYGLPQSIFLEETFFKEYEYIFITTGMTYWYLGVKEVIEISKERWLKAKIVVGGVAATLTPDFYISLGADEVVVGDNWESFWQNNFYLNPVEDLPYYDVYEDLKYAVIRINEGCPLRCSYCASFLLKPKFKTIDVSNLVKLVEKLYLSRSIRDFVFYDDALLYNLEGGLLPFRDGLKEKKLLGKIRFHTPNALHVRKITRETAYLLKEMGFETIFLGVETVNPELLKKVGWKLSFADFERAVENLKEAGFTGDKVTAYIFLALPGQPPEEVEENIKIISEFGIRVSLSEFSPIPGTPLGNQVIEQYKLYDPLLTNNSVFPVIYYGFETVNRLKNLKNELQRKFLSISH</sequence>
<dbReference type="GO" id="GO:0046872">
    <property type="term" value="F:metal ion binding"/>
    <property type="evidence" value="ECO:0007669"/>
    <property type="project" value="UniProtKB-KW"/>
</dbReference>
<organism evidence="8">
    <name type="scientific">candidate division WOR-3 bacterium</name>
    <dbReference type="NCBI Taxonomy" id="2052148"/>
    <lineage>
        <taxon>Bacteria</taxon>
        <taxon>Bacteria division WOR-3</taxon>
    </lineage>
</organism>
<proteinExistence type="predicted"/>
<dbReference type="InterPro" id="IPR007197">
    <property type="entry name" value="rSAM"/>
</dbReference>
<comment type="cofactor">
    <cofactor evidence="1">
        <name>[4Fe-4S] cluster</name>
        <dbReference type="ChEBI" id="CHEBI:49883"/>
    </cofactor>
</comment>
<dbReference type="SMART" id="SM00729">
    <property type="entry name" value="Elp3"/>
    <property type="match status" value="1"/>
</dbReference>
<dbReference type="InterPro" id="IPR051198">
    <property type="entry name" value="BchE-like"/>
</dbReference>
<evidence type="ECO:0000256" key="1">
    <source>
        <dbReference type="ARBA" id="ARBA00001966"/>
    </source>
</evidence>
<dbReference type="CDD" id="cd01335">
    <property type="entry name" value="Radical_SAM"/>
    <property type="match status" value="1"/>
</dbReference>
<dbReference type="EMBL" id="DTGD01000046">
    <property type="protein sequence ID" value="HGB35490.1"/>
    <property type="molecule type" value="Genomic_DNA"/>
</dbReference>
<dbReference type="GO" id="GO:0032324">
    <property type="term" value="P:molybdopterin cofactor biosynthetic process"/>
    <property type="evidence" value="ECO:0007669"/>
    <property type="project" value="UniProtKB-ARBA"/>
</dbReference>
<dbReference type="GO" id="GO:0005829">
    <property type="term" value="C:cytosol"/>
    <property type="evidence" value="ECO:0007669"/>
    <property type="project" value="TreeGrafter"/>
</dbReference>
<accession>A0A7V3KMR4</accession>
<keyword evidence="2" id="KW-0004">4Fe-4S</keyword>
<dbReference type="Pfam" id="PF04055">
    <property type="entry name" value="Radical_SAM"/>
    <property type="match status" value="1"/>
</dbReference>
<dbReference type="SUPFAM" id="SSF102114">
    <property type="entry name" value="Radical SAM enzymes"/>
    <property type="match status" value="1"/>
</dbReference>
<dbReference type="AlphaFoldDB" id="A0A7V3KMR4"/>
<evidence type="ECO:0000256" key="5">
    <source>
        <dbReference type="ARBA" id="ARBA00023004"/>
    </source>
</evidence>
<dbReference type="SFLD" id="SFLDG01082">
    <property type="entry name" value="B12-binding_domain_containing"/>
    <property type="match status" value="1"/>
</dbReference>
<dbReference type="Gene3D" id="3.80.30.20">
    <property type="entry name" value="tm_1862 like domain"/>
    <property type="match status" value="1"/>
</dbReference>